<dbReference type="PANTHER" id="PTHR13061:SF29">
    <property type="entry name" value="GAMMA CARBONIC ANHYDRASE-LIKE 1, MITOCHONDRIAL-RELATED"/>
    <property type="match status" value="1"/>
</dbReference>
<comment type="caution">
    <text evidence="1">The sequence shown here is derived from an EMBL/GenBank/DDBJ whole genome shotgun (WGS) entry which is preliminary data.</text>
</comment>
<dbReference type="CDD" id="cd04645">
    <property type="entry name" value="LbH_gamma_CA_like"/>
    <property type="match status" value="1"/>
</dbReference>
<dbReference type="InterPro" id="IPR047324">
    <property type="entry name" value="LbH_gamma_CA-like"/>
</dbReference>
<dbReference type="InterPro" id="IPR050484">
    <property type="entry name" value="Transf_Hexapept/Carb_Anhydrase"/>
</dbReference>
<accession>A0ABU4HHR4</accession>
<gene>
    <name evidence="1" type="ORF">R7226_00450</name>
</gene>
<evidence type="ECO:0000313" key="1">
    <source>
        <dbReference type="EMBL" id="MDW5592785.1"/>
    </source>
</evidence>
<dbReference type="InterPro" id="IPR011004">
    <property type="entry name" value="Trimer_LpxA-like_sf"/>
</dbReference>
<reference evidence="1 2" key="2">
    <citation type="submission" date="2023-10" db="EMBL/GenBank/DDBJ databases">
        <authorList>
            <person name="Han X.F."/>
        </authorList>
    </citation>
    <scope>NUCLEOTIDE SEQUENCE [LARGE SCALE GENOMIC DNA]</scope>
    <source>
        <strain evidence="1 2">KCTC 39840</strain>
    </source>
</reference>
<dbReference type="Proteomes" id="UP001284601">
    <property type="component" value="Unassembled WGS sequence"/>
</dbReference>
<sequence length="181" mass="18594">MIHALGEHVPRIDPTAWVHPDATVIGDVEIGPQSSVWPGAVLRGDFGAIRIGARTSVQDNAVLHSGPATATVVGDDCIVAHLAFIEMAVVEDACLVGVGAHVLPGACLRAGSVAAAGAVLARSLEVPAGHRAQGVPAVAVPSDHPDRAYVMRGAQNYVLMMRRYVEAGIGSTGVDIRPSAC</sequence>
<dbReference type="PANTHER" id="PTHR13061">
    <property type="entry name" value="DYNACTIN SUBUNIT P25"/>
    <property type="match status" value="1"/>
</dbReference>
<evidence type="ECO:0000313" key="2">
    <source>
        <dbReference type="Proteomes" id="UP001284601"/>
    </source>
</evidence>
<protein>
    <submittedName>
        <fullName evidence="1">Gamma carbonic anhydrase family protein</fullName>
    </submittedName>
</protein>
<proteinExistence type="predicted"/>
<reference evidence="2" key="1">
    <citation type="submission" date="2023-07" db="EMBL/GenBank/DDBJ databases">
        <title>Conexibacter stalactiti sp. nov., isolated from stalactites in a lava cave and emended description of the genus Conexibacter.</title>
        <authorList>
            <person name="Lee S.D."/>
        </authorList>
    </citation>
    <scope>NUCLEOTIDE SEQUENCE [LARGE SCALE GENOMIC DNA]</scope>
    <source>
        <strain evidence="2">KCTC 39840</strain>
    </source>
</reference>
<dbReference type="RefSeq" id="WP_318595044.1">
    <property type="nucleotide sequence ID" value="NZ_JAWSTH010000001.1"/>
</dbReference>
<organism evidence="1 2">
    <name type="scientific">Conexibacter stalactiti</name>
    <dbReference type="NCBI Taxonomy" id="1940611"/>
    <lineage>
        <taxon>Bacteria</taxon>
        <taxon>Bacillati</taxon>
        <taxon>Actinomycetota</taxon>
        <taxon>Thermoleophilia</taxon>
        <taxon>Solirubrobacterales</taxon>
        <taxon>Conexibacteraceae</taxon>
        <taxon>Conexibacter</taxon>
    </lineage>
</organism>
<keyword evidence="2" id="KW-1185">Reference proteome</keyword>
<name>A0ABU4HHR4_9ACTN</name>
<dbReference type="SUPFAM" id="SSF51161">
    <property type="entry name" value="Trimeric LpxA-like enzymes"/>
    <property type="match status" value="1"/>
</dbReference>
<dbReference type="Gene3D" id="2.160.10.10">
    <property type="entry name" value="Hexapeptide repeat proteins"/>
    <property type="match status" value="1"/>
</dbReference>
<dbReference type="EMBL" id="JAWSTH010000001">
    <property type="protein sequence ID" value="MDW5592785.1"/>
    <property type="molecule type" value="Genomic_DNA"/>
</dbReference>